<dbReference type="Gene3D" id="1.10.287.570">
    <property type="entry name" value="Helical hairpin bin"/>
    <property type="match status" value="1"/>
</dbReference>
<evidence type="ECO:0000256" key="5">
    <source>
        <dbReference type="ARBA" id="ARBA00022692"/>
    </source>
</evidence>
<dbReference type="InterPro" id="IPR003020">
    <property type="entry name" value="HCO3_transpt_euk"/>
</dbReference>
<evidence type="ECO:0000256" key="14">
    <source>
        <dbReference type="SAM" id="MobiDB-lite"/>
    </source>
</evidence>
<keyword evidence="10" id="KW-0739">Sodium transport</keyword>
<comment type="catalytic activity">
    <reaction evidence="11">
        <text>3 hydrogencarbonate(out) + Na(+)(out) = 3 hydrogencarbonate(in) + Na(+)(in)</text>
        <dbReference type="Rhea" id="RHEA:72219"/>
        <dbReference type="ChEBI" id="CHEBI:17544"/>
        <dbReference type="ChEBI" id="CHEBI:29101"/>
    </reaction>
</comment>
<name>A0ABC9XTH8_GRUJA</name>
<dbReference type="GO" id="GO:0016323">
    <property type="term" value="C:basolateral plasma membrane"/>
    <property type="evidence" value="ECO:0007669"/>
    <property type="project" value="UniProtKB-SubCell"/>
</dbReference>
<feature type="transmembrane region" description="Helical" evidence="13">
    <location>
        <begin position="771"/>
        <end position="795"/>
    </location>
</feature>
<keyword evidence="6 13" id="KW-1133">Transmembrane helix</keyword>
<accession>A0ABC9XTH8</accession>
<feature type="transmembrane region" description="Helical" evidence="13">
    <location>
        <begin position="536"/>
        <end position="557"/>
    </location>
</feature>
<keyword evidence="5 13" id="KW-0812">Transmembrane</keyword>
<feature type="region of interest" description="Disordered" evidence="14">
    <location>
        <begin position="1"/>
        <end position="90"/>
    </location>
</feature>
<keyword evidence="7" id="KW-0915">Sodium</keyword>
<evidence type="ECO:0000256" key="12">
    <source>
        <dbReference type="ARBA" id="ARBA00036309"/>
    </source>
</evidence>
<dbReference type="InterPro" id="IPR003024">
    <property type="entry name" value="Na/HCO3_transpt"/>
</dbReference>
<dbReference type="Pfam" id="PF07565">
    <property type="entry name" value="Band_3_cyto"/>
    <property type="match status" value="1"/>
</dbReference>
<keyword evidence="8 13" id="KW-0406">Ion transport</keyword>
<comment type="catalytic activity">
    <reaction evidence="12">
        <text>2 hydrogencarbonate(out) + Na(+)(out) = 2 hydrogencarbonate(in) + Na(+)(in)</text>
        <dbReference type="Rhea" id="RHEA:72215"/>
        <dbReference type="ChEBI" id="CHEBI:17544"/>
        <dbReference type="ChEBI" id="CHEBI:29101"/>
    </reaction>
</comment>
<feature type="transmembrane region" description="Helical" evidence="13">
    <location>
        <begin position="857"/>
        <end position="876"/>
    </location>
</feature>
<reference evidence="17 18" key="1">
    <citation type="submission" date="2024-06" db="EMBL/GenBank/DDBJ databases">
        <title>The draft genome of Grus japonensis, version 3.</title>
        <authorList>
            <person name="Nabeshima K."/>
            <person name="Suzuki S."/>
            <person name="Onuma M."/>
        </authorList>
    </citation>
    <scope>NUCLEOTIDE SEQUENCE [LARGE SCALE GENOMIC DNA]</scope>
    <source>
        <strain evidence="17 18">451A</strain>
    </source>
</reference>
<feature type="transmembrane region" description="Helical" evidence="13">
    <location>
        <begin position="485"/>
        <end position="516"/>
    </location>
</feature>
<evidence type="ECO:0000256" key="10">
    <source>
        <dbReference type="ARBA" id="ARBA00023201"/>
    </source>
</evidence>
<dbReference type="InterPro" id="IPR011531">
    <property type="entry name" value="HCO3_transpt-like_TM_dom"/>
</dbReference>
<dbReference type="FunFam" id="1.10.287.570:FF:000001">
    <property type="entry name" value="Anion exchange protein"/>
    <property type="match status" value="1"/>
</dbReference>
<proteinExistence type="inferred from homology"/>
<dbReference type="GO" id="GO:0015291">
    <property type="term" value="F:secondary active transmembrane transporter activity"/>
    <property type="evidence" value="ECO:0007669"/>
    <property type="project" value="UniProtKB-ARBA"/>
</dbReference>
<evidence type="ECO:0000256" key="6">
    <source>
        <dbReference type="ARBA" id="ARBA00022989"/>
    </source>
</evidence>
<evidence type="ECO:0000256" key="11">
    <source>
        <dbReference type="ARBA" id="ARBA00035820"/>
    </source>
</evidence>
<evidence type="ECO:0000256" key="8">
    <source>
        <dbReference type="ARBA" id="ARBA00023065"/>
    </source>
</evidence>
<comment type="subcellular location">
    <subcellularLocation>
        <location evidence="1">Basolateral cell membrane</location>
        <topology evidence="1">Multi-pass membrane protein</topology>
    </subcellularLocation>
    <subcellularLocation>
        <location evidence="13">Membrane</location>
        <topology evidence="13">Multi-pass membrane protein</topology>
    </subcellularLocation>
</comment>
<dbReference type="FunFam" id="3.40.930.10:FF:000002">
    <property type="entry name" value="Anion exchange protein"/>
    <property type="match status" value="1"/>
</dbReference>
<dbReference type="InterPro" id="IPR013769">
    <property type="entry name" value="Band3_cytoplasmic_dom"/>
</dbReference>
<evidence type="ECO:0000259" key="16">
    <source>
        <dbReference type="Pfam" id="PF07565"/>
    </source>
</evidence>
<feature type="compositionally biased region" description="Polar residues" evidence="14">
    <location>
        <begin position="79"/>
        <end position="89"/>
    </location>
</feature>
<evidence type="ECO:0000256" key="3">
    <source>
        <dbReference type="ARBA" id="ARBA00022448"/>
    </source>
</evidence>
<feature type="compositionally biased region" description="Basic and acidic residues" evidence="14">
    <location>
        <begin position="50"/>
        <end position="74"/>
    </location>
</feature>
<dbReference type="AlphaFoldDB" id="A0ABC9XTH8"/>
<feature type="region of interest" description="Disordered" evidence="14">
    <location>
        <begin position="964"/>
        <end position="1013"/>
    </location>
</feature>
<dbReference type="NCBIfam" id="TIGR00834">
    <property type="entry name" value="ae"/>
    <property type="match status" value="1"/>
</dbReference>
<comment type="caution">
    <text evidence="17">The sequence shown here is derived from an EMBL/GenBank/DDBJ whole genome shotgun (WGS) entry which is preliminary data.</text>
</comment>
<dbReference type="PRINTS" id="PR01231">
    <property type="entry name" value="HCO3TRNSPORT"/>
</dbReference>
<dbReference type="Gene3D" id="3.40.930.10">
    <property type="entry name" value="Mannitol-specific EII, Chain A"/>
    <property type="match status" value="1"/>
</dbReference>
<dbReference type="EMBL" id="BAAFJT010000026">
    <property type="protein sequence ID" value="GAB0200325.1"/>
    <property type="molecule type" value="Genomic_DNA"/>
</dbReference>
<evidence type="ECO:0000256" key="9">
    <source>
        <dbReference type="ARBA" id="ARBA00023136"/>
    </source>
</evidence>
<dbReference type="PANTHER" id="PTHR11453">
    <property type="entry name" value="ANION EXCHANGE PROTEIN"/>
    <property type="match status" value="1"/>
</dbReference>
<gene>
    <name evidence="17" type="ORF">GRJ2_002497900</name>
</gene>
<keyword evidence="9 13" id="KW-0472">Membrane</keyword>
<evidence type="ECO:0000256" key="7">
    <source>
        <dbReference type="ARBA" id="ARBA00023053"/>
    </source>
</evidence>
<feature type="transmembrane region" description="Helical" evidence="13">
    <location>
        <begin position="731"/>
        <end position="750"/>
    </location>
</feature>
<feature type="transmembrane region" description="Helical" evidence="13">
    <location>
        <begin position="569"/>
        <end position="592"/>
    </location>
</feature>
<evidence type="ECO:0000259" key="15">
    <source>
        <dbReference type="Pfam" id="PF00955"/>
    </source>
</evidence>
<organism evidence="17 18">
    <name type="scientific">Grus japonensis</name>
    <name type="common">Japanese crane</name>
    <name type="synonym">Red-crowned crane</name>
    <dbReference type="NCBI Taxonomy" id="30415"/>
    <lineage>
        <taxon>Eukaryota</taxon>
        <taxon>Metazoa</taxon>
        <taxon>Chordata</taxon>
        <taxon>Craniata</taxon>
        <taxon>Vertebrata</taxon>
        <taxon>Euteleostomi</taxon>
        <taxon>Archelosauria</taxon>
        <taxon>Archosauria</taxon>
        <taxon>Dinosauria</taxon>
        <taxon>Saurischia</taxon>
        <taxon>Theropoda</taxon>
        <taxon>Coelurosauria</taxon>
        <taxon>Aves</taxon>
        <taxon>Neognathae</taxon>
        <taxon>Neoaves</taxon>
        <taxon>Gruiformes</taxon>
        <taxon>Gruidae</taxon>
        <taxon>Grus</taxon>
    </lineage>
</organism>
<feature type="transmembrane region" description="Helical" evidence="13">
    <location>
        <begin position="645"/>
        <end position="664"/>
    </location>
</feature>
<keyword evidence="18" id="KW-1185">Reference proteome</keyword>
<dbReference type="InterPro" id="IPR016152">
    <property type="entry name" value="PTrfase/Anion_transptr"/>
</dbReference>
<comment type="similarity">
    <text evidence="2 13">Belongs to the anion exchanger (TC 2.A.31) family.</text>
</comment>
<evidence type="ECO:0000313" key="17">
    <source>
        <dbReference type="EMBL" id="GAB0200325.1"/>
    </source>
</evidence>
<feature type="transmembrane region" description="Helical" evidence="13">
    <location>
        <begin position="908"/>
        <end position="939"/>
    </location>
</feature>
<keyword evidence="4" id="KW-1003">Cell membrane</keyword>
<keyword evidence="3 13" id="KW-0813">Transport</keyword>
<feature type="transmembrane region" description="Helical" evidence="13">
    <location>
        <begin position="831"/>
        <end position="850"/>
    </location>
</feature>
<dbReference type="PANTHER" id="PTHR11453:SF20">
    <property type="entry name" value="ELECTROGENIC SODIUM BICARBONATE COTRANSPORTER 4"/>
    <property type="match status" value="1"/>
</dbReference>
<protein>
    <recommendedName>
        <fullName evidence="13">Anion exchange protein</fullName>
    </recommendedName>
</protein>
<feature type="transmembrane region" description="Helical" evidence="13">
    <location>
        <begin position="451"/>
        <end position="473"/>
    </location>
</feature>
<sequence>MLEDEDGMSERGLSNSRRRYDDEEDYHSIYIGVPVPRGYRRKRRRRRSASSRDRTSESERHYERQDRSDTDDGGHGCYESSNDNASRTMSPAAERLRYILGEDDEPPNPTLFTEMDTLQHDGEEMEWKESARWIKFEEKVEEGGERWSKPHVSTLSLHSLFELRTCLQTGTVLLDLDGYSLPQIIDDVIEKQIEDDLLKPELREKISYVLLRKHRHQTKKPIHRSLADIGKSVSSNTTRSPIRSPAAGAAFHRSTEDLRMRQSASYGRLRHAQSRSMNDISDTPSTDQLKNKFIKKIPKDAEASNVLVGEVEFLEKPFVAFVRLLQATMLGGVTEVPVPTRFLFILLGPVGKAKSYNEIGRAIATLMVDDLFSDVAYKARDREDLIAGIDEFLDEVIVLPPGEWDPNIRIEPPKKVPSAEKRFCGGLYLDIKRKLPWFPSDFYEGFHIQSISAILFIYLGCITNAITFGGLLGDATDNYQGVMESFLGTAMAGSMFCLFAGQPLIILSSTGPILIFEKLLFDFSKGNGIDYMEFRLWIGLHSALQCLILVATDASFIIKYITRFTEEGFSTLISFIFIYDAIKKMIGAFKYYPINSDFKPDYVTMYKCECIAPDPALDWTQLSKKECLKYGGSLVGKSCKFVPDLALMSFILFFGTYSMTLTLKKFKFSRYFPTKVRAFIADFSNVFSILLFCGVDACFGLDTPKLHIPSIIKPTRVDRGWFVFPFGKNPWWVYLASALPALLVTILIFMDQQITAVIVNRKEHKLRKAAGYHLDLFWVGILMAVCSFMGLPWYVAATVISIAHIDSLKMETETSAPGEQPQFLGVREQRVTGIIVFVLTGISVFLAPILKYIPMPVLYGVFLYMGVASLNGIQFWDRCKLFLMPAKHQPDYVFLRHVPLRRIHLFTLVQIICLAVLWILKSTVAAIIFPVMILALILVRRLLDFVFSQHDLAWIDNIIPEKEKKKEDDKKKTKKGNKGDSSSDEEVKIEMESDYEDTDTEKPPRDMGSETTL</sequence>
<evidence type="ECO:0000256" key="13">
    <source>
        <dbReference type="RuleBase" id="RU362035"/>
    </source>
</evidence>
<dbReference type="Pfam" id="PF00955">
    <property type="entry name" value="HCO3_cotransp"/>
    <property type="match status" value="1"/>
</dbReference>
<dbReference type="GO" id="GO:0006814">
    <property type="term" value="P:sodium ion transport"/>
    <property type="evidence" value="ECO:0007669"/>
    <property type="project" value="UniProtKB-KW"/>
</dbReference>
<dbReference type="SUPFAM" id="SSF55804">
    <property type="entry name" value="Phoshotransferase/anion transport protein"/>
    <property type="match status" value="1"/>
</dbReference>
<dbReference type="PRINTS" id="PR01232">
    <property type="entry name" value="NAHCO3TRSPRT"/>
</dbReference>
<feature type="transmembrane region" description="Helical" evidence="13">
    <location>
        <begin position="676"/>
        <end position="697"/>
    </location>
</feature>
<dbReference type="Proteomes" id="UP001623348">
    <property type="component" value="Unassembled WGS sequence"/>
</dbReference>
<evidence type="ECO:0000256" key="4">
    <source>
        <dbReference type="ARBA" id="ARBA00022475"/>
    </source>
</evidence>
<feature type="compositionally biased region" description="Basic and acidic residues" evidence="14">
    <location>
        <begin position="1000"/>
        <end position="1013"/>
    </location>
</feature>
<feature type="domain" description="Band 3 cytoplasmic" evidence="16">
    <location>
        <begin position="110"/>
        <end position="406"/>
    </location>
</feature>
<evidence type="ECO:0000256" key="2">
    <source>
        <dbReference type="ARBA" id="ARBA00010993"/>
    </source>
</evidence>
<evidence type="ECO:0000313" key="18">
    <source>
        <dbReference type="Proteomes" id="UP001623348"/>
    </source>
</evidence>
<feature type="domain" description="Bicarbonate transporter-like transmembrane" evidence="15">
    <location>
        <begin position="422"/>
        <end position="959"/>
    </location>
</feature>
<evidence type="ECO:0000256" key="1">
    <source>
        <dbReference type="ARBA" id="ARBA00004554"/>
    </source>
</evidence>
<feature type="compositionally biased region" description="Basic residues" evidence="14">
    <location>
        <begin position="38"/>
        <end position="49"/>
    </location>
</feature>